<dbReference type="Gene3D" id="1.10.10.60">
    <property type="entry name" value="Homeodomain-like"/>
    <property type="match status" value="2"/>
</dbReference>
<dbReference type="InterPro" id="IPR014710">
    <property type="entry name" value="RmlC-like_jellyroll"/>
</dbReference>
<dbReference type="PANTHER" id="PTHR43280:SF28">
    <property type="entry name" value="HTH-TYPE TRANSCRIPTIONAL ACTIVATOR RHAS"/>
    <property type="match status" value="1"/>
</dbReference>
<gene>
    <name evidence="5" type="ORF">J41TS4_30850</name>
</gene>
<dbReference type="GO" id="GO:0043565">
    <property type="term" value="F:sequence-specific DNA binding"/>
    <property type="evidence" value="ECO:0007669"/>
    <property type="project" value="InterPro"/>
</dbReference>
<keyword evidence="1" id="KW-0805">Transcription regulation</keyword>
<keyword evidence="6" id="KW-1185">Reference proteome</keyword>
<dbReference type="PANTHER" id="PTHR43280">
    <property type="entry name" value="ARAC-FAMILY TRANSCRIPTIONAL REGULATOR"/>
    <property type="match status" value="1"/>
</dbReference>
<reference evidence="5" key="1">
    <citation type="submission" date="2021-03" db="EMBL/GenBank/DDBJ databases">
        <title>Antimicrobial resistance genes in bacteria isolated from Japanese honey, and their potential for conferring macrolide and lincosamide resistance in the American foulbrood pathogen Paenibacillus larvae.</title>
        <authorList>
            <person name="Okamoto M."/>
            <person name="Kumagai M."/>
            <person name="Kanamori H."/>
            <person name="Takamatsu D."/>
        </authorList>
    </citation>
    <scope>NUCLEOTIDE SEQUENCE</scope>
    <source>
        <strain evidence="5">J41TS4</strain>
    </source>
</reference>
<dbReference type="SMART" id="SM00342">
    <property type="entry name" value="HTH_ARAC"/>
    <property type="match status" value="1"/>
</dbReference>
<keyword evidence="2" id="KW-0238">DNA-binding</keyword>
<sequence length="296" mass="34676">MFEAVVFGGGKLFWDYRLHNTDHYKGYYHWHQCCEIIYVYEGAGRVVLGGETFPIRPGMLFFFRPYQLHHVYANVSPEQPYTRTIFHFDPQYIDVQLRSFTKRHALFAALWRGQNKIQAYDLAEFKTVIEHNLEDYQRSRKAGKGEDIEEITMMILRLLDYMIRSSTSGLKAPAWANERKSVGYAQEAMQWIDEHYQESFHLNDLADALHISKFYLSKLFHEETGSTLKEYITAKRMRHACRLLETTTKPVEWIGNEVGVPNASYFVQVFKQEVGTTPLKYRTGFLQSIKGKGDNR</sequence>
<organism evidence="5 6">
    <name type="scientific">Paenibacillus apis</name>
    <dbReference type="NCBI Taxonomy" id="1792174"/>
    <lineage>
        <taxon>Bacteria</taxon>
        <taxon>Bacillati</taxon>
        <taxon>Bacillota</taxon>
        <taxon>Bacilli</taxon>
        <taxon>Bacillales</taxon>
        <taxon>Paenibacillaceae</taxon>
        <taxon>Paenibacillus</taxon>
    </lineage>
</organism>
<dbReference type="Pfam" id="PF02311">
    <property type="entry name" value="AraC_binding"/>
    <property type="match status" value="1"/>
</dbReference>
<dbReference type="Proteomes" id="UP000678895">
    <property type="component" value="Unassembled WGS sequence"/>
</dbReference>
<dbReference type="EMBL" id="BORS01000010">
    <property type="protein sequence ID" value="GIO43327.1"/>
    <property type="molecule type" value="Genomic_DNA"/>
</dbReference>
<accession>A0A919Y767</accession>
<name>A0A919Y767_9BACL</name>
<dbReference type="InterPro" id="IPR009057">
    <property type="entry name" value="Homeodomain-like_sf"/>
</dbReference>
<evidence type="ECO:0000259" key="4">
    <source>
        <dbReference type="PROSITE" id="PS01124"/>
    </source>
</evidence>
<dbReference type="Gene3D" id="2.60.120.10">
    <property type="entry name" value="Jelly Rolls"/>
    <property type="match status" value="1"/>
</dbReference>
<evidence type="ECO:0000313" key="5">
    <source>
        <dbReference type="EMBL" id="GIO43327.1"/>
    </source>
</evidence>
<dbReference type="InterPro" id="IPR018060">
    <property type="entry name" value="HTH_AraC"/>
</dbReference>
<comment type="caution">
    <text evidence="5">The sequence shown here is derived from an EMBL/GenBank/DDBJ whole genome shotgun (WGS) entry which is preliminary data.</text>
</comment>
<protein>
    <submittedName>
        <fullName evidence="5">AraC family transcriptional regulator</fullName>
    </submittedName>
</protein>
<feature type="domain" description="HTH araC/xylS-type" evidence="4">
    <location>
        <begin position="186"/>
        <end position="284"/>
    </location>
</feature>
<proteinExistence type="predicted"/>
<dbReference type="AlphaFoldDB" id="A0A919Y767"/>
<dbReference type="Pfam" id="PF12833">
    <property type="entry name" value="HTH_18"/>
    <property type="match status" value="1"/>
</dbReference>
<dbReference type="SUPFAM" id="SSF46689">
    <property type="entry name" value="Homeodomain-like"/>
    <property type="match status" value="2"/>
</dbReference>
<evidence type="ECO:0000256" key="1">
    <source>
        <dbReference type="ARBA" id="ARBA00023015"/>
    </source>
</evidence>
<evidence type="ECO:0000256" key="2">
    <source>
        <dbReference type="ARBA" id="ARBA00023125"/>
    </source>
</evidence>
<keyword evidence="3" id="KW-0804">Transcription</keyword>
<dbReference type="GO" id="GO:0003700">
    <property type="term" value="F:DNA-binding transcription factor activity"/>
    <property type="evidence" value="ECO:0007669"/>
    <property type="project" value="InterPro"/>
</dbReference>
<dbReference type="SUPFAM" id="SSF51215">
    <property type="entry name" value="Regulatory protein AraC"/>
    <property type="match status" value="1"/>
</dbReference>
<dbReference type="InterPro" id="IPR037923">
    <property type="entry name" value="HTH-like"/>
</dbReference>
<evidence type="ECO:0000256" key="3">
    <source>
        <dbReference type="ARBA" id="ARBA00023163"/>
    </source>
</evidence>
<evidence type="ECO:0000313" key="6">
    <source>
        <dbReference type="Proteomes" id="UP000678895"/>
    </source>
</evidence>
<dbReference type="InterPro" id="IPR003313">
    <property type="entry name" value="AraC-bd"/>
</dbReference>
<dbReference type="InterPro" id="IPR018062">
    <property type="entry name" value="HTH_AraC-typ_CS"/>
</dbReference>
<dbReference type="PROSITE" id="PS00041">
    <property type="entry name" value="HTH_ARAC_FAMILY_1"/>
    <property type="match status" value="1"/>
</dbReference>
<dbReference type="PROSITE" id="PS01124">
    <property type="entry name" value="HTH_ARAC_FAMILY_2"/>
    <property type="match status" value="1"/>
</dbReference>